<name>A0A8R1TLT7_ONCVO</name>
<accession>A0A8R1TLT7</accession>
<sequence>MYSSGILLFLFHLLFDNIYIFGEVITPNNAEIWTVYYPYQFDRNQYCHTLRCSTDELCVVNEKTARCIKNDKLHDVDGVHIDFASGKPIHHFAEETNHYKASPIKPQHNHEHLPRHYEHAETANYGCDEKKLHSIGGRLLQWFSEMHKLATADSGLPLHT</sequence>
<feature type="signal peptide" evidence="1">
    <location>
        <begin position="1"/>
        <end position="22"/>
    </location>
</feature>
<evidence type="ECO:0000313" key="3">
    <source>
        <dbReference type="Proteomes" id="UP000024404"/>
    </source>
</evidence>
<keyword evidence="3" id="KW-1185">Reference proteome</keyword>
<dbReference type="Proteomes" id="UP000024404">
    <property type="component" value="Unassembled WGS sequence"/>
</dbReference>
<dbReference type="EMBL" id="CMVM020000394">
    <property type="status" value="NOT_ANNOTATED_CDS"/>
    <property type="molecule type" value="Genomic_DNA"/>
</dbReference>
<dbReference type="EnsemblMetazoa" id="OVOC12071.1">
    <property type="protein sequence ID" value="OVOC12071.1"/>
    <property type="gene ID" value="WBGene00248880"/>
</dbReference>
<protein>
    <submittedName>
        <fullName evidence="2">Uncharacterized protein</fullName>
    </submittedName>
</protein>
<dbReference type="OMA" id="TARCIKN"/>
<dbReference type="AlphaFoldDB" id="A0A8R1TLT7"/>
<evidence type="ECO:0000313" key="2">
    <source>
        <dbReference type="EnsemblMetazoa" id="OVOC12071.1"/>
    </source>
</evidence>
<reference evidence="2" key="2">
    <citation type="submission" date="2022-06" db="UniProtKB">
        <authorList>
            <consortium name="EnsemblMetazoa"/>
        </authorList>
    </citation>
    <scope>IDENTIFICATION</scope>
</reference>
<organism evidence="2 3">
    <name type="scientific">Onchocerca volvulus</name>
    <dbReference type="NCBI Taxonomy" id="6282"/>
    <lineage>
        <taxon>Eukaryota</taxon>
        <taxon>Metazoa</taxon>
        <taxon>Ecdysozoa</taxon>
        <taxon>Nematoda</taxon>
        <taxon>Chromadorea</taxon>
        <taxon>Rhabditida</taxon>
        <taxon>Spirurina</taxon>
        <taxon>Spiruromorpha</taxon>
        <taxon>Filarioidea</taxon>
        <taxon>Onchocercidae</taxon>
        <taxon>Onchocerca</taxon>
    </lineage>
</organism>
<reference evidence="3" key="1">
    <citation type="submission" date="2013-10" db="EMBL/GenBank/DDBJ databases">
        <title>Genome sequencing of Onchocerca volvulus.</title>
        <authorList>
            <person name="Cotton J."/>
            <person name="Tsai J."/>
            <person name="Stanley E."/>
            <person name="Tracey A."/>
            <person name="Holroyd N."/>
            <person name="Lustigman S."/>
            <person name="Berriman M."/>
        </authorList>
    </citation>
    <scope>NUCLEOTIDE SEQUENCE</scope>
</reference>
<keyword evidence="1" id="KW-0732">Signal</keyword>
<evidence type="ECO:0000256" key="1">
    <source>
        <dbReference type="SAM" id="SignalP"/>
    </source>
</evidence>
<proteinExistence type="predicted"/>
<feature type="chain" id="PRO_5035936209" evidence="1">
    <location>
        <begin position="23"/>
        <end position="160"/>
    </location>
</feature>